<protein>
    <submittedName>
        <fullName evidence="1">Uncharacterized protein</fullName>
    </submittedName>
</protein>
<evidence type="ECO:0000313" key="2">
    <source>
        <dbReference type="Proteomes" id="UP000269221"/>
    </source>
</evidence>
<dbReference type="OrthoDB" id="10468253at2759"/>
<dbReference type="Proteomes" id="UP000269221">
    <property type="component" value="Unassembled WGS sequence"/>
</dbReference>
<reference evidence="1 2" key="1">
    <citation type="submission" date="2018-07" db="EMBL/GenBank/DDBJ databases">
        <title>A high quality draft genome assembly of the barn swallow (H. rustica rustica).</title>
        <authorList>
            <person name="Formenti G."/>
            <person name="Chiara M."/>
            <person name="Poveda L."/>
            <person name="Francoijs K.-J."/>
            <person name="Bonisoli-Alquati A."/>
            <person name="Canova L."/>
            <person name="Gianfranceschi L."/>
            <person name="Horner D.S."/>
            <person name="Saino N."/>
        </authorList>
    </citation>
    <scope>NUCLEOTIDE SEQUENCE [LARGE SCALE GENOMIC DNA]</scope>
    <source>
        <strain evidence="1">Chelidonia</strain>
        <tissue evidence="1">Blood</tissue>
    </source>
</reference>
<name>A0A3M0K7C2_HIRRU</name>
<dbReference type="AlphaFoldDB" id="A0A3M0K7C2"/>
<gene>
    <name evidence="1" type="ORF">DUI87_14003</name>
</gene>
<accession>A0A3M0K7C2</accession>
<evidence type="ECO:0000313" key="1">
    <source>
        <dbReference type="EMBL" id="RMC09005.1"/>
    </source>
</evidence>
<proteinExistence type="predicted"/>
<comment type="caution">
    <text evidence="1">The sequence shown here is derived from an EMBL/GenBank/DDBJ whole genome shotgun (WGS) entry which is preliminary data.</text>
</comment>
<organism evidence="1 2">
    <name type="scientific">Hirundo rustica rustica</name>
    <dbReference type="NCBI Taxonomy" id="333673"/>
    <lineage>
        <taxon>Eukaryota</taxon>
        <taxon>Metazoa</taxon>
        <taxon>Chordata</taxon>
        <taxon>Craniata</taxon>
        <taxon>Vertebrata</taxon>
        <taxon>Euteleostomi</taxon>
        <taxon>Archelosauria</taxon>
        <taxon>Archosauria</taxon>
        <taxon>Dinosauria</taxon>
        <taxon>Saurischia</taxon>
        <taxon>Theropoda</taxon>
        <taxon>Coelurosauria</taxon>
        <taxon>Aves</taxon>
        <taxon>Neognathae</taxon>
        <taxon>Neoaves</taxon>
        <taxon>Telluraves</taxon>
        <taxon>Australaves</taxon>
        <taxon>Passeriformes</taxon>
        <taxon>Sylvioidea</taxon>
        <taxon>Hirundinidae</taxon>
        <taxon>Hirundo</taxon>
    </lineage>
</organism>
<dbReference type="EMBL" id="QRBI01000116">
    <property type="protein sequence ID" value="RMC09005.1"/>
    <property type="molecule type" value="Genomic_DNA"/>
</dbReference>
<sequence length="82" mass="9188">MAAKRDRSFTFFLLHGVVEQILLSFPPEFSVAETRGALNNLLGEPEFGLMVRTVFNQNCRLKESCGKLVEDSKDGKELKEPG</sequence>
<keyword evidence="2" id="KW-1185">Reference proteome</keyword>